<dbReference type="InterPro" id="IPR020904">
    <property type="entry name" value="Sc_DH/Rdtase_CS"/>
</dbReference>
<dbReference type="AlphaFoldDB" id="A0AAU9TIG0"/>
<evidence type="ECO:0000256" key="2">
    <source>
        <dbReference type="ARBA" id="ARBA00023002"/>
    </source>
</evidence>
<dbReference type="Gene3D" id="3.40.50.720">
    <property type="entry name" value="NAD(P)-binding Rossmann-like Domain"/>
    <property type="match status" value="1"/>
</dbReference>
<evidence type="ECO:0000256" key="1">
    <source>
        <dbReference type="ARBA" id="ARBA00006484"/>
    </source>
</evidence>
<dbReference type="GO" id="GO:0005737">
    <property type="term" value="C:cytoplasm"/>
    <property type="evidence" value="ECO:0007669"/>
    <property type="project" value="TreeGrafter"/>
</dbReference>
<dbReference type="PANTHER" id="PTHR44229">
    <property type="entry name" value="15-HYDROXYPROSTAGLANDIN DEHYDROGENASE [NAD(+)]"/>
    <property type="match status" value="1"/>
</dbReference>
<name>A0AAU9TIG0_EUPED</name>
<dbReference type="InterPro" id="IPR036291">
    <property type="entry name" value="NAD(P)-bd_dom_sf"/>
</dbReference>
<evidence type="ECO:0008006" key="6">
    <source>
        <dbReference type="Google" id="ProtNLM"/>
    </source>
</evidence>
<comment type="similarity">
    <text evidence="1 3">Belongs to the short-chain dehydrogenases/reductases (SDR) family.</text>
</comment>
<dbReference type="PRINTS" id="PR00081">
    <property type="entry name" value="GDHRDH"/>
</dbReference>
<dbReference type="GO" id="GO:0016616">
    <property type="term" value="F:oxidoreductase activity, acting on the CH-OH group of donors, NAD or NADP as acceptor"/>
    <property type="evidence" value="ECO:0007669"/>
    <property type="project" value="TreeGrafter"/>
</dbReference>
<sequence length="270" mass="29866">MFTLLNKSIVVTGGANGIGASIVTKFIEENPKHVAILDVDEESGRKLEKDLATKYNAEKVKFYKCDVINDNELFGIFHEVKEKFGAIDVVVNNAGIAHETMDTYKKEIAINYTAVVTSTLKALQLMRVDQGGNGGTIINISSLAALLQPSPFLFVYASTKSAILHFSNCIGKEEYFNHTNVRVLTLCFGFTNTDILKNSSSFDDTINQKIIRNNEHLLKNNLLQSPDIVAQGVVQAYKEGTSGSTWLVNHSKISDITSNIHKAYEIMLKE</sequence>
<dbReference type="PANTHER" id="PTHR44229:SF8">
    <property type="entry name" value="ALCOHOL DEHYDROGENASE-RELATED"/>
    <property type="match status" value="1"/>
</dbReference>
<dbReference type="InterPro" id="IPR002347">
    <property type="entry name" value="SDR_fam"/>
</dbReference>
<protein>
    <recommendedName>
        <fullName evidence="6">Alcohol dehydrogenase</fullName>
    </recommendedName>
</protein>
<evidence type="ECO:0000256" key="3">
    <source>
        <dbReference type="RuleBase" id="RU000363"/>
    </source>
</evidence>
<evidence type="ECO:0000313" key="4">
    <source>
        <dbReference type="EMBL" id="CAH2086743.1"/>
    </source>
</evidence>
<keyword evidence="2" id="KW-0560">Oxidoreductase</keyword>
<accession>A0AAU9TIG0</accession>
<dbReference type="PROSITE" id="PS00061">
    <property type="entry name" value="ADH_SHORT"/>
    <property type="match status" value="1"/>
</dbReference>
<dbReference type="PRINTS" id="PR00080">
    <property type="entry name" value="SDRFAMILY"/>
</dbReference>
<dbReference type="Pfam" id="PF00106">
    <property type="entry name" value="adh_short"/>
    <property type="match status" value="1"/>
</dbReference>
<dbReference type="EMBL" id="CAKOGL010000005">
    <property type="protein sequence ID" value="CAH2086743.1"/>
    <property type="molecule type" value="Genomic_DNA"/>
</dbReference>
<comment type="caution">
    <text evidence="4">The sequence shown here is derived from an EMBL/GenBank/DDBJ whole genome shotgun (WGS) entry which is preliminary data.</text>
</comment>
<dbReference type="Proteomes" id="UP001153954">
    <property type="component" value="Unassembled WGS sequence"/>
</dbReference>
<gene>
    <name evidence="4" type="ORF">EEDITHA_LOCUS3077</name>
</gene>
<proteinExistence type="inferred from homology"/>
<reference evidence="4" key="1">
    <citation type="submission" date="2022-03" db="EMBL/GenBank/DDBJ databases">
        <authorList>
            <person name="Tunstrom K."/>
        </authorList>
    </citation>
    <scope>NUCLEOTIDE SEQUENCE</scope>
</reference>
<organism evidence="4 5">
    <name type="scientific">Euphydryas editha</name>
    <name type="common">Edith's checkerspot</name>
    <dbReference type="NCBI Taxonomy" id="104508"/>
    <lineage>
        <taxon>Eukaryota</taxon>
        <taxon>Metazoa</taxon>
        <taxon>Ecdysozoa</taxon>
        <taxon>Arthropoda</taxon>
        <taxon>Hexapoda</taxon>
        <taxon>Insecta</taxon>
        <taxon>Pterygota</taxon>
        <taxon>Neoptera</taxon>
        <taxon>Endopterygota</taxon>
        <taxon>Lepidoptera</taxon>
        <taxon>Glossata</taxon>
        <taxon>Ditrysia</taxon>
        <taxon>Papilionoidea</taxon>
        <taxon>Nymphalidae</taxon>
        <taxon>Nymphalinae</taxon>
        <taxon>Euphydryas</taxon>
    </lineage>
</organism>
<dbReference type="SUPFAM" id="SSF51735">
    <property type="entry name" value="NAD(P)-binding Rossmann-fold domains"/>
    <property type="match status" value="1"/>
</dbReference>
<keyword evidence="5" id="KW-1185">Reference proteome</keyword>
<evidence type="ECO:0000313" key="5">
    <source>
        <dbReference type="Proteomes" id="UP001153954"/>
    </source>
</evidence>